<evidence type="ECO:0000313" key="2">
    <source>
        <dbReference type="Proteomes" id="UP001150603"/>
    </source>
</evidence>
<evidence type="ECO:0000313" key="1">
    <source>
        <dbReference type="EMBL" id="KAJ1946448.1"/>
    </source>
</evidence>
<organism evidence="1 2">
    <name type="scientific">Linderina macrospora</name>
    <dbReference type="NCBI Taxonomy" id="4868"/>
    <lineage>
        <taxon>Eukaryota</taxon>
        <taxon>Fungi</taxon>
        <taxon>Fungi incertae sedis</taxon>
        <taxon>Zoopagomycota</taxon>
        <taxon>Kickxellomycotina</taxon>
        <taxon>Kickxellomycetes</taxon>
        <taxon>Kickxellales</taxon>
        <taxon>Kickxellaceae</taxon>
        <taxon>Linderina</taxon>
    </lineage>
</organism>
<accession>A0ACC1JCL5</accession>
<dbReference type="EMBL" id="JANBPW010001046">
    <property type="protein sequence ID" value="KAJ1946448.1"/>
    <property type="molecule type" value="Genomic_DNA"/>
</dbReference>
<protein>
    <submittedName>
        <fullName evidence="1">Uncharacterized protein</fullName>
    </submittedName>
</protein>
<gene>
    <name evidence="1" type="ORF">FBU59_002027</name>
</gene>
<name>A0ACC1JCL5_9FUNG</name>
<reference evidence="1" key="1">
    <citation type="submission" date="2022-07" db="EMBL/GenBank/DDBJ databases">
        <title>Phylogenomic reconstructions and comparative analyses of Kickxellomycotina fungi.</title>
        <authorList>
            <person name="Reynolds N.K."/>
            <person name="Stajich J.E."/>
            <person name="Barry K."/>
            <person name="Grigoriev I.V."/>
            <person name="Crous P."/>
            <person name="Smith M.E."/>
        </authorList>
    </citation>
    <scope>NUCLEOTIDE SEQUENCE</scope>
    <source>
        <strain evidence="1">NRRL 5244</strain>
    </source>
</reference>
<comment type="caution">
    <text evidence="1">The sequence shown here is derived from an EMBL/GenBank/DDBJ whole genome shotgun (WGS) entry which is preliminary data.</text>
</comment>
<sequence>MLRIRLPQLRHALHHQRTYATASTKGEEIKARIEAKRQASVLGGGLKRIATQHAKGKLTARERIELLVDPGTFREYDAFVEHQCTAFGMSSQTITGDGVVTGVGKINGRTTFLFSQDFTSFGGSLSKTFAQKVCKIMDRAMQAGAPVVGLNDSGGARIQEGVDSLAGYAEIFQRNVLASGVVPQISLIMGPCAGGAVYSPALTDFTFMVRNTSYLFVTGPDVVKAVTNETVTQEELGGAAAHTRKSGVAHGAFDNDVVALAQTRELLSYLPQSNRQPAADRFTADPVDRADEALDTLVPADSTKAYDIKDVVRRIVDDGRFFEIMPDYAKNIIIGFSRVGGQSVGIVGNQPLVSSGVLDINASIKAARFVRFCDAFNIPLVTFVDVPGFLPGTQQEHNGIIREGAKLLYAYAEATVPKIAITTRKAYGGAQCVMSSKQLRGDVNLAWPTAELAVMGAKGAVEILWRNDKEGRASAEEEYNRLFANPLPAAQRGYLDDIIRPADSRKRIIEELEILRSKQLTNPAKKHDNMPL</sequence>
<proteinExistence type="predicted"/>
<dbReference type="Proteomes" id="UP001150603">
    <property type="component" value="Unassembled WGS sequence"/>
</dbReference>
<keyword evidence="2" id="KW-1185">Reference proteome</keyword>